<geneLocation type="plasmid" evidence="2">
    <name>p4M8F</name>
</geneLocation>
<protein>
    <submittedName>
        <fullName evidence="3">Cys-tRNA(Pro) deacylase YbaK</fullName>
    </submittedName>
</protein>
<dbReference type="EMBL" id="MN256758">
    <property type="protein sequence ID" value="QID22793.1"/>
    <property type="molecule type" value="Genomic_DNA"/>
</dbReference>
<dbReference type="Gene3D" id="1.20.1280.40">
    <property type="entry name" value="HHA"/>
    <property type="match status" value="1"/>
</dbReference>
<sequence length="50" mass="5844">MSETKQAYLMKFRKCSSFDTLEKVFERLCEKNAGIALRDPLIISPKRNHV</sequence>
<dbReference type="AlphaFoldDB" id="A0A6G6AMJ3"/>
<organism evidence="3">
    <name type="scientific">Escherichia coli</name>
    <dbReference type="NCBI Taxonomy" id="562"/>
    <lineage>
        <taxon>Bacteria</taxon>
        <taxon>Pseudomonadati</taxon>
        <taxon>Pseudomonadota</taxon>
        <taxon>Gammaproteobacteria</taxon>
        <taxon>Enterobacterales</taxon>
        <taxon>Enterobacteriaceae</taxon>
        <taxon>Escherichia</taxon>
    </lineage>
</organism>
<evidence type="ECO:0000313" key="3">
    <source>
        <dbReference type="EMBL" id="QID23239.1"/>
    </source>
</evidence>
<dbReference type="EMBL" id="MN256759">
    <property type="protein sequence ID" value="QID23239.1"/>
    <property type="molecule type" value="Genomic_DNA"/>
</dbReference>
<name>A0A6G6AMJ3_ECOLX</name>
<dbReference type="InterPro" id="IPR036666">
    <property type="entry name" value="HHA_sf"/>
</dbReference>
<evidence type="ECO:0000313" key="1">
    <source>
        <dbReference type="EMBL" id="QID22299.1"/>
    </source>
</evidence>
<geneLocation type="plasmid" evidence="3">
    <name>p4M9F</name>
</geneLocation>
<reference evidence="3" key="1">
    <citation type="submission" date="2019-08" db="EMBL/GenBank/DDBJ databases">
        <authorList>
            <person name="Yao H."/>
        </authorList>
    </citation>
    <scope>NUCLEOTIDE SEQUENCE</scope>
    <source>
        <strain evidence="1">4M18F</strain>
        <strain evidence="2">4M8F</strain>
        <strain evidence="3">4M9F</strain>
        <plasmid evidence="1">p4M18F</plasmid>
        <plasmid evidence="2">p4M8F</plasmid>
        <plasmid evidence="3">p4M9F</plasmid>
    </source>
</reference>
<geneLocation type="plasmid" evidence="1">
    <name>p4M18F</name>
</geneLocation>
<accession>A0A6G6AMJ3</accession>
<dbReference type="EMBL" id="MN256757">
    <property type="protein sequence ID" value="QID22299.1"/>
    <property type="molecule type" value="Genomic_DNA"/>
</dbReference>
<proteinExistence type="predicted"/>
<keyword evidence="3" id="KW-0614">Plasmid</keyword>
<dbReference type="SUPFAM" id="SSF68989">
    <property type="entry name" value="Hemolysin expression modulating protein HHA"/>
    <property type="match status" value="1"/>
</dbReference>
<evidence type="ECO:0000313" key="2">
    <source>
        <dbReference type="EMBL" id="QID22793.1"/>
    </source>
</evidence>